<sequence>MIILPQPPKYRYAPPRLAFIWALVCWELVGLGQDSLSPLLGNPAGFMEEQQARPERAPSGPSEPQILQDKAPIGLAEVFQTGLSKSMKIKVELDGDSYILELLQNRDLVPGRPTLAWYQPDGTRVVSEGHTLENCCHQGRVQGHTSSWVSMCACSGLRGLVVLSPERSYVLELGPGDIQGPPIISRIQDLRLPGHICALSRNAPVPTQAPPGQPLGQRHIRRVRRNVEPQDGSGHSLVGPGATSRLTRGTLLSVHSTSETW</sequence>
<evidence type="ECO:0000256" key="3">
    <source>
        <dbReference type="SAM" id="SignalP"/>
    </source>
</evidence>
<evidence type="ECO:0000256" key="2">
    <source>
        <dbReference type="SAM" id="MobiDB-lite"/>
    </source>
</evidence>
<feature type="region of interest" description="Disordered" evidence="2">
    <location>
        <begin position="227"/>
        <end position="261"/>
    </location>
</feature>
<dbReference type="GO" id="GO:0005615">
    <property type="term" value="C:extracellular space"/>
    <property type="evidence" value="ECO:0007669"/>
    <property type="project" value="TreeGrafter"/>
</dbReference>
<dbReference type="GO" id="GO:0045087">
    <property type="term" value="P:innate immune response"/>
    <property type="evidence" value="ECO:0007669"/>
    <property type="project" value="TreeGrafter"/>
</dbReference>
<evidence type="ECO:0000259" key="4">
    <source>
        <dbReference type="Pfam" id="PF01562"/>
    </source>
</evidence>
<evidence type="ECO:0000313" key="5">
    <source>
        <dbReference type="Ensembl" id="ENSSDAP00000026266.1"/>
    </source>
</evidence>
<evidence type="ECO:0000256" key="1">
    <source>
        <dbReference type="ARBA" id="ARBA00023157"/>
    </source>
</evidence>
<dbReference type="PANTHER" id="PTHR11905:SF130">
    <property type="entry name" value="DISINTEGRIN AND METALLOPROTEINASE DOMAIN-CONTAINING PROTEIN 15"/>
    <property type="match status" value="1"/>
</dbReference>
<feature type="signal peptide" evidence="3">
    <location>
        <begin position="1"/>
        <end position="32"/>
    </location>
</feature>
<dbReference type="Ensembl" id="ENSSDAT00000030028.1">
    <property type="protein sequence ID" value="ENSSDAP00000026266.1"/>
    <property type="gene ID" value="ENSSDAG00000023822.1"/>
</dbReference>
<dbReference type="Pfam" id="PF01562">
    <property type="entry name" value="Pep_M12B_propep"/>
    <property type="match status" value="1"/>
</dbReference>
<protein>
    <recommendedName>
        <fullName evidence="4">Peptidase M12B propeptide domain-containing protein</fullName>
    </recommendedName>
</protein>
<feature type="domain" description="Peptidase M12B propeptide" evidence="4">
    <location>
        <begin position="79"/>
        <end position="142"/>
    </location>
</feature>
<reference evidence="5" key="2">
    <citation type="submission" date="2025-09" db="UniProtKB">
        <authorList>
            <consortium name="Ensembl"/>
        </authorList>
    </citation>
    <scope>IDENTIFICATION</scope>
</reference>
<keyword evidence="3" id="KW-0732">Signal</keyword>
<name>A0A8C9QRC3_SPEDA</name>
<reference evidence="5" key="1">
    <citation type="submission" date="2025-08" db="UniProtKB">
        <authorList>
            <consortium name="Ensembl"/>
        </authorList>
    </citation>
    <scope>IDENTIFICATION</scope>
</reference>
<dbReference type="AlphaFoldDB" id="A0A8C9QRC3"/>
<keyword evidence="1" id="KW-1015">Disulfide bond</keyword>
<keyword evidence="6" id="KW-1185">Reference proteome</keyword>
<evidence type="ECO:0000313" key="6">
    <source>
        <dbReference type="Proteomes" id="UP000694422"/>
    </source>
</evidence>
<proteinExistence type="predicted"/>
<dbReference type="InterPro" id="IPR002870">
    <property type="entry name" value="Peptidase_M12B_N"/>
</dbReference>
<organism evidence="5 6">
    <name type="scientific">Spermophilus dauricus</name>
    <name type="common">Daurian ground squirrel</name>
    <dbReference type="NCBI Taxonomy" id="99837"/>
    <lineage>
        <taxon>Eukaryota</taxon>
        <taxon>Metazoa</taxon>
        <taxon>Chordata</taxon>
        <taxon>Craniata</taxon>
        <taxon>Vertebrata</taxon>
        <taxon>Euteleostomi</taxon>
        <taxon>Mammalia</taxon>
        <taxon>Eutheria</taxon>
        <taxon>Euarchontoglires</taxon>
        <taxon>Glires</taxon>
        <taxon>Rodentia</taxon>
        <taxon>Sciuromorpha</taxon>
        <taxon>Sciuridae</taxon>
        <taxon>Xerinae</taxon>
        <taxon>Marmotini</taxon>
        <taxon>Spermophilus</taxon>
    </lineage>
</organism>
<dbReference type="GO" id="GO:0005178">
    <property type="term" value="F:integrin binding"/>
    <property type="evidence" value="ECO:0007669"/>
    <property type="project" value="TreeGrafter"/>
</dbReference>
<feature type="chain" id="PRO_5034624414" description="Peptidase M12B propeptide domain-containing protein" evidence="3">
    <location>
        <begin position="33"/>
        <end position="261"/>
    </location>
</feature>
<accession>A0A8C9QRC3</accession>
<dbReference type="PANTHER" id="PTHR11905">
    <property type="entry name" value="ADAM A DISINTEGRIN AND METALLOPROTEASE DOMAIN"/>
    <property type="match status" value="1"/>
</dbReference>
<dbReference type="GO" id="GO:0007229">
    <property type="term" value="P:integrin-mediated signaling pathway"/>
    <property type="evidence" value="ECO:0007669"/>
    <property type="project" value="TreeGrafter"/>
</dbReference>
<dbReference type="Proteomes" id="UP000694422">
    <property type="component" value="Unplaced"/>
</dbReference>